<feature type="transmembrane region" description="Helical" evidence="2">
    <location>
        <begin position="219"/>
        <end position="238"/>
    </location>
</feature>
<dbReference type="OrthoDB" id="9807602at2"/>
<evidence type="ECO:0000313" key="3">
    <source>
        <dbReference type="EMBL" id="MUP42210.1"/>
    </source>
</evidence>
<gene>
    <name evidence="3" type="ORF">FLP08_06470</name>
</gene>
<feature type="compositionally biased region" description="Polar residues" evidence="1">
    <location>
        <begin position="1092"/>
        <end position="1102"/>
    </location>
</feature>
<feature type="transmembrane region" description="Helical" evidence="2">
    <location>
        <begin position="545"/>
        <end position="562"/>
    </location>
</feature>
<sequence length="1102" mass="128078">MTDLNFSKWNKILGWLVFVIALTTYTLTLEPTASFWDAGEYIATSANLEVGHPPGAPFYQMMGAFFSTFAPDETQVALMVNFMSGFASAIAIMFMFWSITMLVLKVAGPVTKLSPARKMAVLGSSLVGSLAFTFTDSFWFNAVEAEVYAMAACFMSVMFYLGLKWERDMFTPRGNRWIILISLVIGLSFGVHFMGLLTLPAIGFLYFFKNYKEVTVKNFLIANVVVVAVLMFIFKLLLPYTLTFFSASELFFTNTLGMPFNTGTIVALLVIVAAFYFGINYTRKKNLYKYNTLLLCILFVLIGFSSWVMLPIRSNAPTVINENSPDNARELLAYYNREQYGETHLFYGPQWSEMYSGLDPENPYEDAKPKYEKDEELGKYVIVNDYKNAKQNLDDDHKAILPRMWSTEHAVNYMTLTGPLDFKIKAEYQNEERLLQAVNQFRSQFARGERDLEDYHNFLKQFSEYIDVEKPSFASNIGYLLEYQIGYMYWRYFMWNFTGRQDDIQGKYTDLHGNWISGIDFIDKWHIGTQDFLPSDARDNKARNTYFFLPFILGLIGLVFHLKRDKKNFWVLMVFFLFTGIALKIYLNERPFEPRERDYALVGSFYVFAIWIGFGVYALFDKLKSFITPKIAAPVVIAASLLCVPVLLASENWDDHDRSGRDSALTMAKMYLDSVDENGILFTIGDNDTFALWYVQQVEKYRTDVRIVNTSLLATDWYIDQMKRKAFESDALPSQLENDFYNGKNDAIFLREVTQDTIPIDTWMNYIENEDPRTQAELQSGTFINTFPSRHVRIPVDKKTVLENGIVDESEADEIVDHIDITIGDQILYKNRLLMLDILANNDWERPIYFTGGSFGDDDYLWMKDYLQLEGVTYKLVPIRTPLNPRNPFDMGRVNTEKMYNIVKNWDWGNMGSDDIYHDPETRKNSITYRSNLARLTENLLQEGDTIHAEEILDLGMKHMPVEHYEYYTLLEPFISGYYEVNKPQKAREIWEKVASKYQENLKFFSNWEVERQYRYADEIITDMERYRGLVDMMMMYEDRETAKKKAEEFNNYLKLFRHFYREDEQIDANAKSPEEELLEALDGATPVEPNIDSTALDSVEE</sequence>
<keyword evidence="4" id="KW-1185">Reference proteome</keyword>
<feature type="transmembrane region" description="Helical" evidence="2">
    <location>
        <begin position="599"/>
        <end position="619"/>
    </location>
</feature>
<organism evidence="3 4">
    <name type="scientific">Christiangramia aestuarii</name>
    <dbReference type="NCBI Taxonomy" id="1028746"/>
    <lineage>
        <taxon>Bacteria</taxon>
        <taxon>Pseudomonadati</taxon>
        <taxon>Bacteroidota</taxon>
        <taxon>Flavobacteriia</taxon>
        <taxon>Flavobacteriales</taxon>
        <taxon>Flavobacteriaceae</taxon>
        <taxon>Christiangramia</taxon>
    </lineage>
</organism>
<proteinExistence type="predicted"/>
<accession>A0A7K1LNU1</accession>
<name>A0A7K1LNU1_9FLAO</name>
<keyword evidence="2" id="KW-1133">Transmembrane helix</keyword>
<feature type="transmembrane region" description="Helical" evidence="2">
    <location>
        <begin position="569"/>
        <end position="587"/>
    </location>
</feature>
<feature type="transmembrane region" description="Helical" evidence="2">
    <location>
        <begin position="258"/>
        <end position="278"/>
    </location>
</feature>
<protein>
    <submittedName>
        <fullName evidence="3">DUF2723 domain-containing protein</fullName>
    </submittedName>
</protein>
<dbReference type="RefSeq" id="WP_156275186.1">
    <property type="nucleotide sequence ID" value="NZ_BAABGI010000001.1"/>
</dbReference>
<feature type="transmembrane region" description="Helical" evidence="2">
    <location>
        <begin position="290"/>
        <end position="310"/>
    </location>
</feature>
<dbReference type="PANTHER" id="PTHR16214:SF3">
    <property type="entry name" value="TRANSMEMBRANE PROTEIN 260"/>
    <property type="match status" value="1"/>
</dbReference>
<feature type="transmembrane region" description="Helical" evidence="2">
    <location>
        <begin position="76"/>
        <end position="99"/>
    </location>
</feature>
<evidence type="ECO:0000256" key="1">
    <source>
        <dbReference type="SAM" id="MobiDB-lite"/>
    </source>
</evidence>
<feature type="region of interest" description="Disordered" evidence="1">
    <location>
        <begin position="1081"/>
        <end position="1102"/>
    </location>
</feature>
<evidence type="ECO:0000256" key="2">
    <source>
        <dbReference type="SAM" id="Phobius"/>
    </source>
</evidence>
<evidence type="ECO:0000313" key="4">
    <source>
        <dbReference type="Proteomes" id="UP000460416"/>
    </source>
</evidence>
<feature type="transmembrane region" description="Helical" evidence="2">
    <location>
        <begin position="12"/>
        <end position="29"/>
    </location>
</feature>
<dbReference type="EMBL" id="VJVW01000002">
    <property type="protein sequence ID" value="MUP42210.1"/>
    <property type="molecule type" value="Genomic_DNA"/>
</dbReference>
<keyword evidence="2" id="KW-0812">Transmembrane</keyword>
<feature type="transmembrane region" description="Helical" evidence="2">
    <location>
        <begin position="631"/>
        <end position="649"/>
    </location>
</feature>
<feature type="transmembrane region" description="Helical" evidence="2">
    <location>
        <begin position="177"/>
        <end position="207"/>
    </location>
</feature>
<feature type="transmembrane region" description="Helical" evidence="2">
    <location>
        <begin position="147"/>
        <end position="165"/>
    </location>
</feature>
<dbReference type="Proteomes" id="UP000460416">
    <property type="component" value="Unassembled WGS sequence"/>
</dbReference>
<dbReference type="AlphaFoldDB" id="A0A7K1LNU1"/>
<reference evidence="3 4" key="1">
    <citation type="submission" date="2019-07" db="EMBL/GenBank/DDBJ databases">
        <title>Gramella aestuarii sp. nov., isolated from a tidal flat, and emended description of Gramella echinicola.</title>
        <authorList>
            <person name="Liu L."/>
        </authorList>
    </citation>
    <scope>NUCLEOTIDE SEQUENCE [LARGE SCALE GENOMIC DNA]</scope>
    <source>
        <strain evidence="3 4">BS12</strain>
    </source>
</reference>
<dbReference type="InterPro" id="IPR052724">
    <property type="entry name" value="GT117_domain-containing"/>
</dbReference>
<dbReference type="Pfam" id="PF11028">
    <property type="entry name" value="TMEM260-like"/>
    <property type="match status" value="1"/>
</dbReference>
<dbReference type="InterPro" id="IPR021280">
    <property type="entry name" value="TMEM260-like"/>
</dbReference>
<dbReference type="CDD" id="cd06174">
    <property type="entry name" value="MFS"/>
    <property type="match status" value="1"/>
</dbReference>
<keyword evidence="2" id="KW-0472">Membrane</keyword>
<comment type="caution">
    <text evidence="3">The sequence shown here is derived from an EMBL/GenBank/DDBJ whole genome shotgun (WGS) entry which is preliminary data.</text>
</comment>
<dbReference type="PANTHER" id="PTHR16214">
    <property type="entry name" value="TRANSMEMBRANE PROTEIN 260"/>
    <property type="match status" value="1"/>
</dbReference>